<dbReference type="PROSITE" id="PS51257">
    <property type="entry name" value="PROKAR_LIPOPROTEIN"/>
    <property type="match status" value="1"/>
</dbReference>
<keyword evidence="3" id="KW-1185">Reference proteome</keyword>
<comment type="caution">
    <text evidence="2">The sequence shown here is derived from an EMBL/GenBank/DDBJ whole genome shotgun (WGS) entry which is preliminary data.</text>
</comment>
<feature type="region of interest" description="Disordered" evidence="1">
    <location>
        <begin position="34"/>
        <end position="83"/>
    </location>
</feature>
<accession>A0ABV9P6I8</accession>
<evidence type="ECO:0008006" key="4">
    <source>
        <dbReference type="Google" id="ProtNLM"/>
    </source>
</evidence>
<organism evidence="2 3">
    <name type="scientific">Flavobacterium ponti</name>
    <dbReference type="NCBI Taxonomy" id="665133"/>
    <lineage>
        <taxon>Bacteria</taxon>
        <taxon>Pseudomonadati</taxon>
        <taxon>Bacteroidota</taxon>
        <taxon>Flavobacteriia</taxon>
        <taxon>Flavobacteriales</taxon>
        <taxon>Flavobacteriaceae</taxon>
        <taxon>Flavobacterium</taxon>
    </lineage>
</organism>
<dbReference type="Proteomes" id="UP001595885">
    <property type="component" value="Unassembled WGS sequence"/>
</dbReference>
<dbReference type="EMBL" id="JBHSGW010000025">
    <property type="protein sequence ID" value="MFC4740330.1"/>
    <property type="molecule type" value="Genomic_DNA"/>
</dbReference>
<proteinExistence type="predicted"/>
<name>A0ABV9P6I8_9FLAO</name>
<evidence type="ECO:0000313" key="2">
    <source>
        <dbReference type="EMBL" id="MFC4740330.1"/>
    </source>
</evidence>
<evidence type="ECO:0000256" key="1">
    <source>
        <dbReference type="SAM" id="MobiDB-lite"/>
    </source>
</evidence>
<feature type="compositionally biased region" description="Basic and acidic residues" evidence="1">
    <location>
        <begin position="60"/>
        <end position="83"/>
    </location>
</feature>
<dbReference type="RefSeq" id="WP_379741482.1">
    <property type="nucleotide sequence ID" value="NZ_JBHSGW010000025.1"/>
</dbReference>
<gene>
    <name evidence="2" type="ORF">ACFO3U_10030</name>
</gene>
<reference evidence="3" key="1">
    <citation type="journal article" date="2019" name="Int. J. Syst. Evol. Microbiol.">
        <title>The Global Catalogue of Microorganisms (GCM) 10K type strain sequencing project: providing services to taxonomists for standard genome sequencing and annotation.</title>
        <authorList>
            <consortium name="The Broad Institute Genomics Platform"/>
            <consortium name="The Broad Institute Genome Sequencing Center for Infectious Disease"/>
            <person name="Wu L."/>
            <person name="Ma J."/>
        </authorList>
    </citation>
    <scope>NUCLEOTIDE SEQUENCE [LARGE SCALE GENOMIC DNA]</scope>
    <source>
        <strain evidence="3">CCUG 50349</strain>
    </source>
</reference>
<protein>
    <recommendedName>
        <fullName evidence="4">Membrane or secreted protein</fullName>
    </recommendedName>
</protein>
<evidence type="ECO:0000313" key="3">
    <source>
        <dbReference type="Proteomes" id="UP001595885"/>
    </source>
</evidence>
<sequence>MKKVTLLIASLAIFATVSCKDKEEATVVEKETVVVEEPAPAEEENDGTSISVNSDGVEFSTKDGDKKTEVEVKDGSGSVEVEK</sequence>